<dbReference type="SMART" id="SM00255">
    <property type="entry name" value="TIR"/>
    <property type="match status" value="1"/>
</dbReference>
<comment type="caution">
    <text evidence="2">The sequence shown here is derived from an EMBL/GenBank/DDBJ whole genome shotgun (WGS) entry which is preliminary data.</text>
</comment>
<dbReference type="RefSeq" id="WP_343848436.1">
    <property type="nucleotide sequence ID" value="NZ_BAAAFI010000002.1"/>
</dbReference>
<evidence type="ECO:0000259" key="1">
    <source>
        <dbReference type="PROSITE" id="PS50104"/>
    </source>
</evidence>
<dbReference type="Pfam" id="PF13676">
    <property type="entry name" value="TIR_2"/>
    <property type="match status" value="1"/>
</dbReference>
<evidence type="ECO:0000313" key="3">
    <source>
        <dbReference type="Proteomes" id="UP001500469"/>
    </source>
</evidence>
<evidence type="ECO:0000313" key="2">
    <source>
        <dbReference type="EMBL" id="GAA0877729.1"/>
    </source>
</evidence>
<protein>
    <recommendedName>
        <fullName evidence="1">TIR domain-containing protein</fullName>
    </recommendedName>
</protein>
<organism evidence="2 3">
    <name type="scientific">Algoriphagus jejuensis</name>
    <dbReference type="NCBI Taxonomy" id="419934"/>
    <lineage>
        <taxon>Bacteria</taxon>
        <taxon>Pseudomonadati</taxon>
        <taxon>Bacteroidota</taxon>
        <taxon>Cytophagia</taxon>
        <taxon>Cytophagales</taxon>
        <taxon>Cyclobacteriaceae</taxon>
        <taxon>Algoriphagus</taxon>
    </lineage>
</organism>
<dbReference type="Gene3D" id="3.40.50.10140">
    <property type="entry name" value="Toll/interleukin-1 receptor homology (TIR) domain"/>
    <property type="match status" value="1"/>
</dbReference>
<proteinExistence type="predicted"/>
<gene>
    <name evidence="2" type="ORF">GCM10009119_06970</name>
</gene>
<dbReference type="SUPFAM" id="SSF52200">
    <property type="entry name" value="Toll/Interleukin receptor TIR domain"/>
    <property type="match status" value="1"/>
</dbReference>
<dbReference type="Proteomes" id="UP001500469">
    <property type="component" value="Unassembled WGS sequence"/>
</dbReference>
<feature type="domain" description="TIR" evidence="1">
    <location>
        <begin position="9"/>
        <end position="148"/>
    </location>
</feature>
<dbReference type="PROSITE" id="PS50104">
    <property type="entry name" value="TIR"/>
    <property type="match status" value="1"/>
</dbReference>
<dbReference type="InterPro" id="IPR035897">
    <property type="entry name" value="Toll_tir_struct_dom_sf"/>
</dbReference>
<sequence length="358" mass="40992">MSTLQNDVPQTRVFLSYSRKDIGFVMLLAKQLNELGILTDFDQSDSDPDFVTTGISAEDEWWKRLEEMISEAAVIIFVISPDSAYSKVCGEEIALAQTLGKRVIPLLLKPIDFNKVPPRLSAYNIKIDFSDEHNHPFDETVIELVRAIETDVEWLRTGVRITAIAKRWLDQEYPNDLLLRGEELYQAEAWAVSRPRSVPEISTVILDFLSASRDKEVERNSISSVEKARYLELIRIMQPFLKKELSIRESQPLSDHRGVANEMQTEIEIIRSLLNLENRWHPDTAVYVQSTGAIEGYAEIFKFPCCGQIVKDFSSTGDGDPPSQFRANGCQEIPKKTQHEYLERTNPFWSILVSKYKE</sequence>
<keyword evidence="3" id="KW-1185">Reference proteome</keyword>
<accession>A0ABP3Y873</accession>
<name>A0ABP3Y873_9BACT</name>
<dbReference type="EMBL" id="BAAAFI010000002">
    <property type="protein sequence ID" value="GAA0877729.1"/>
    <property type="molecule type" value="Genomic_DNA"/>
</dbReference>
<reference evidence="3" key="1">
    <citation type="journal article" date="2019" name="Int. J. Syst. Evol. Microbiol.">
        <title>The Global Catalogue of Microorganisms (GCM) 10K type strain sequencing project: providing services to taxonomists for standard genome sequencing and annotation.</title>
        <authorList>
            <consortium name="The Broad Institute Genomics Platform"/>
            <consortium name="The Broad Institute Genome Sequencing Center for Infectious Disease"/>
            <person name="Wu L."/>
            <person name="Ma J."/>
        </authorList>
    </citation>
    <scope>NUCLEOTIDE SEQUENCE [LARGE SCALE GENOMIC DNA]</scope>
    <source>
        <strain evidence="3">JCM 16112</strain>
    </source>
</reference>
<dbReference type="InterPro" id="IPR000157">
    <property type="entry name" value="TIR_dom"/>
</dbReference>